<feature type="region of interest" description="Disordered" evidence="1">
    <location>
        <begin position="52"/>
        <end position="71"/>
    </location>
</feature>
<dbReference type="AlphaFoldDB" id="A0A085N5G0"/>
<dbReference type="Proteomes" id="UP000030758">
    <property type="component" value="Unassembled WGS sequence"/>
</dbReference>
<evidence type="ECO:0000313" key="5">
    <source>
        <dbReference type="EMBL" id="KFD64706.1"/>
    </source>
</evidence>
<organism evidence="5">
    <name type="scientific">Trichuris suis</name>
    <name type="common">pig whipworm</name>
    <dbReference type="NCBI Taxonomy" id="68888"/>
    <lineage>
        <taxon>Eukaryota</taxon>
        <taxon>Metazoa</taxon>
        <taxon>Ecdysozoa</taxon>
        <taxon>Nematoda</taxon>
        <taxon>Enoplea</taxon>
        <taxon>Dorylaimia</taxon>
        <taxon>Trichinellida</taxon>
        <taxon>Trichuridae</taxon>
        <taxon>Trichuris</taxon>
    </lineage>
</organism>
<gene>
    <name evidence="2" type="ORF">M513_13539</name>
    <name evidence="3" type="ORF">M514_13539</name>
    <name evidence="6" type="ORF">M514_17368</name>
    <name evidence="5" type="ORF">M514_23164</name>
    <name evidence="4" type="ORF">M514_24113</name>
</gene>
<evidence type="ECO:0000313" key="6">
    <source>
        <dbReference type="EMBL" id="KFD70575.1"/>
    </source>
</evidence>
<dbReference type="EMBL" id="KL367567">
    <property type="protein sequence ID" value="KFD63760.1"/>
    <property type="molecule type" value="Genomic_DNA"/>
</dbReference>
<reference evidence="5 7" key="1">
    <citation type="journal article" date="2014" name="Nat. Genet.">
        <title>Genome and transcriptome of the porcine whipworm Trichuris suis.</title>
        <authorList>
            <person name="Jex A.R."/>
            <person name="Nejsum P."/>
            <person name="Schwarz E.M."/>
            <person name="Hu L."/>
            <person name="Young N.D."/>
            <person name="Hall R.S."/>
            <person name="Korhonen P.K."/>
            <person name="Liao S."/>
            <person name="Thamsborg S."/>
            <person name="Xia J."/>
            <person name="Xu P."/>
            <person name="Wang S."/>
            <person name="Scheerlinck J.P."/>
            <person name="Hofmann A."/>
            <person name="Sternberg P.W."/>
            <person name="Wang J."/>
            <person name="Gasser R.B."/>
        </authorList>
    </citation>
    <scope>NUCLEOTIDE SEQUENCE [LARGE SCALE GENOMIC DNA]</scope>
    <source>
        <strain evidence="5">DCEP-RM93F</strain>
        <strain evidence="2">DCEP-RM93M</strain>
    </source>
</reference>
<dbReference type="EMBL" id="KL367487">
    <property type="protein sequence ID" value="KFD70575.1"/>
    <property type="molecule type" value="Genomic_DNA"/>
</dbReference>
<protein>
    <submittedName>
        <fullName evidence="5">Uncharacterized protein</fullName>
    </submittedName>
</protein>
<evidence type="ECO:0000313" key="7">
    <source>
        <dbReference type="Proteomes" id="UP000030764"/>
    </source>
</evidence>
<dbReference type="Proteomes" id="UP000030764">
    <property type="component" value="Unassembled WGS sequence"/>
</dbReference>
<name>A0A085N5G0_9BILA</name>
<evidence type="ECO:0000313" key="4">
    <source>
        <dbReference type="EMBL" id="KFD63760.1"/>
    </source>
</evidence>
<evidence type="ECO:0000256" key="1">
    <source>
        <dbReference type="SAM" id="MobiDB-lite"/>
    </source>
</evidence>
<keyword evidence="7" id="KW-1185">Reference proteome</keyword>
<evidence type="ECO:0000313" key="2">
    <source>
        <dbReference type="EMBL" id="KFD45577.1"/>
    </source>
</evidence>
<dbReference type="EMBL" id="KL367600">
    <property type="protein sequence ID" value="KFD62200.1"/>
    <property type="molecule type" value="Genomic_DNA"/>
</dbReference>
<sequence length="71" mass="7386">MNSHEDNSSVLLTPDSILAFGLSPHGLHCLDLLRRRLTDEVSRFPALTGTLGERGCSSSAGGGVPAHEGTA</sequence>
<proteinExistence type="predicted"/>
<dbReference type="EMBL" id="KL367552">
    <property type="protein sequence ID" value="KFD64706.1"/>
    <property type="molecule type" value="Genomic_DNA"/>
</dbReference>
<evidence type="ECO:0000313" key="3">
    <source>
        <dbReference type="EMBL" id="KFD62200.1"/>
    </source>
</evidence>
<accession>A0A085N5G0</accession>
<dbReference type="EMBL" id="KL363458">
    <property type="protein sequence ID" value="KFD45577.1"/>
    <property type="molecule type" value="Genomic_DNA"/>
</dbReference>